<dbReference type="PROSITE" id="PS50977">
    <property type="entry name" value="HTH_TETR_2"/>
    <property type="match status" value="1"/>
</dbReference>
<dbReference type="InterPro" id="IPR009057">
    <property type="entry name" value="Homeodomain-like_sf"/>
</dbReference>
<gene>
    <name evidence="8" type="ORF">D8I35_11660</name>
</gene>
<evidence type="ECO:0000256" key="5">
    <source>
        <dbReference type="PROSITE-ProRule" id="PRU00335"/>
    </source>
</evidence>
<dbReference type="GO" id="GO:0000976">
    <property type="term" value="F:transcription cis-regulatory region binding"/>
    <property type="evidence" value="ECO:0007669"/>
    <property type="project" value="TreeGrafter"/>
</dbReference>
<evidence type="ECO:0000313" key="9">
    <source>
        <dbReference type="Proteomes" id="UP000278006"/>
    </source>
</evidence>
<feature type="DNA-binding region" description="H-T-H motif" evidence="5">
    <location>
        <begin position="71"/>
        <end position="90"/>
    </location>
</feature>
<evidence type="ECO:0000256" key="4">
    <source>
        <dbReference type="ARBA" id="ARBA00023163"/>
    </source>
</evidence>
<keyword evidence="4" id="KW-0804">Transcription</keyword>
<dbReference type="PANTHER" id="PTHR30055:SF175">
    <property type="entry name" value="HTH-TYPE TRANSCRIPTIONAL REPRESSOR KSTR2"/>
    <property type="match status" value="1"/>
</dbReference>
<evidence type="ECO:0000256" key="2">
    <source>
        <dbReference type="ARBA" id="ARBA00023015"/>
    </source>
</evidence>
<reference evidence="8 9" key="1">
    <citation type="submission" date="2018-10" db="EMBL/GenBank/DDBJ databases">
        <title>Draft genome of Cortibacter populi DSM10536.</title>
        <authorList>
            <person name="Bernier A.-M."/>
            <person name="Bernard K."/>
        </authorList>
    </citation>
    <scope>NUCLEOTIDE SEQUENCE [LARGE SCALE GENOMIC DNA]</scope>
    <source>
        <strain evidence="8 9">DSM 105136</strain>
    </source>
</reference>
<evidence type="ECO:0000256" key="6">
    <source>
        <dbReference type="SAM" id="MobiDB-lite"/>
    </source>
</evidence>
<dbReference type="SUPFAM" id="SSF48498">
    <property type="entry name" value="Tetracyclin repressor-like, C-terminal domain"/>
    <property type="match status" value="1"/>
</dbReference>
<evidence type="ECO:0000259" key="7">
    <source>
        <dbReference type="PROSITE" id="PS50977"/>
    </source>
</evidence>
<dbReference type="InterPro" id="IPR001647">
    <property type="entry name" value="HTH_TetR"/>
</dbReference>
<dbReference type="Proteomes" id="UP000278006">
    <property type="component" value="Unassembled WGS sequence"/>
</dbReference>
<comment type="caution">
    <text evidence="8">The sequence shown here is derived from an EMBL/GenBank/DDBJ whole genome shotgun (WGS) entry which is preliminary data.</text>
</comment>
<dbReference type="GO" id="GO:0003700">
    <property type="term" value="F:DNA-binding transcription factor activity"/>
    <property type="evidence" value="ECO:0007669"/>
    <property type="project" value="TreeGrafter"/>
</dbReference>
<dbReference type="SUPFAM" id="SSF46689">
    <property type="entry name" value="Homeodomain-like"/>
    <property type="match status" value="1"/>
</dbReference>
<dbReference type="PROSITE" id="PS01081">
    <property type="entry name" value="HTH_TETR_1"/>
    <property type="match status" value="1"/>
</dbReference>
<dbReference type="AlphaFoldDB" id="A0A3M6QRZ0"/>
<dbReference type="Pfam" id="PF17932">
    <property type="entry name" value="TetR_C_24"/>
    <property type="match status" value="1"/>
</dbReference>
<keyword evidence="9" id="KW-1185">Reference proteome</keyword>
<organism evidence="8 9">
    <name type="scientific">Corticibacter populi</name>
    <dbReference type="NCBI Taxonomy" id="1550736"/>
    <lineage>
        <taxon>Bacteria</taxon>
        <taxon>Pseudomonadati</taxon>
        <taxon>Pseudomonadota</taxon>
        <taxon>Betaproteobacteria</taxon>
        <taxon>Burkholderiales</taxon>
        <taxon>Comamonadaceae</taxon>
        <taxon>Corticibacter</taxon>
    </lineage>
</organism>
<evidence type="ECO:0000256" key="3">
    <source>
        <dbReference type="ARBA" id="ARBA00023125"/>
    </source>
</evidence>
<sequence>MGITSATPPNPTGARRQRSGRKAAITPPPRPDVPPDTGRQRHVSAATDAQRERILQAATRLFAAQGYANTTIAQIAAELGVTKPFVYYYFHDKQALFETLSWHPAVACFSALDFADGDPRPAVQKVQEGLARLIRATIAHYPAAFFPYKEPQAYRTEYQAAVRQLANRFYDRLCPLLEQARADGDLAFGETRLTALAACSLPGFLYSWYRPDGRLGPEAVTAELTRLAMQLLGLRPRAPATPPSAPGG</sequence>
<dbReference type="InterPro" id="IPR041490">
    <property type="entry name" value="KstR2_TetR_C"/>
</dbReference>
<dbReference type="InterPro" id="IPR023772">
    <property type="entry name" value="DNA-bd_HTH_TetR-type_CS"/>
</dbReference>
<dbReference type="InterPro" id="IPR036271">
    <property type="entry name" value="Tet_transcr_reg_TetR-rel_C_sf"/>
</dbReference>
<protein>
    <submittedName>
        <fullName evidence="8">TetR/AcrR family transcriptional regulator</fullName>
    </submittedName>
</protein>
<evidence type="ECO:0000256" key="1">
    <source>
        <dbReference type="ARBA" id="ARBA00022491"/>
    </source>
</evidence>
<feature type="domain" description="HTH tetR-type" evidence="7">
    <location>
        <begin position="48"/>
        <end position="108"/>
    </location>
</feature>
<accession>A0A3M6QRZ0</accession>
<keyword evidence="3 5" id="KW-0238">DNA-binding</keyword>
<dbReference type="InterPro" id="IPR050109">
    <property type="entry name" value="HTH-type_TetR-like_transc_reg"/>
</dbReference>
<dbReference type="PRINTS" id="PR00455">
    <property type="entry name" value="HTHTETR"/>
</dbReference>
<dbReference type="RefSeq" id="WP_122229435.1">
    <property type="nucleotide sequence ID" value="NZ_RDQO01000003.1"/>
</dbReference>
<keyword evidence="2" id="KW-0805">Transcription regulation</keyword>
<dbReference type="Gene3D" id="1.10.357.10">
    <property type="entry name" value="Tetracycline Repressor, domain 2"/>
    <property type="match status" value="1"/>
</dbReference>
<name>A0A3M6QRZ0_9BURK</name>
<dbReference type="OrthoDB" id="5523834at2"/>
<dbReference type="PANTHER" id="PTHR30055">
    <property type="entry name" value="HTH-TYPE TRANSCRIPTIONAL REGULATOR RUTR"/>
    <property type="match status" value="1"/>
</dbReference>
<dbReference type="EMBL" id="RDQO01000003">
    <property type="protein sequence ID" value="RMX05810.1"/>
    <property type="molecule type" value="Genomic_DNA"/>
</dbReference>
<keyword evidence="1" id="KW-0678">Repressor</keyword>
<evidence type="ECO:0000313" key="8">
    <source>
        <dbReference type="EMBL" id="RMX05810.1"/>
    </source>
</evidence>
<proteinExistence type="predicted"/>
<feature type="region of interest" description="Disordered" evidence="6">
    <location>
        <begin position="1"/>
        <end position="47"/>
    </location>
</feature>
<dbReference type="Pfam" id="PF00440">
    <property type="entry name" value="TetR_N"/>
    <property type="match status" value="1"/>
</dbReference>